<dbReference type="AlphaFoldDB" id="A0A653YH85"/>
<dbReference type="SMART" id="SM00421">
    <property type="entry name" value="HTH_LUXR"/>
    <property type="match status" value="1"/>
</dbReference>
<dbReference type="PROSITE" id="PS50043">
    <property type="entry name" value="HTH_LUXR_2"/>
    <property type="match status" value="1"/>
</dbReference>
<dbReference type="Pfam" id="PF00072">
    <property type="entry name" value="Response_reg"/>
    <property type="match status" value="1"/>
</dbReference>
<dbReference type="Proteomes" id="UP000437562">
    <property type="component" value="Unassembled WGS sequence"/>
</dbReference>
<dbReference type="PANTHER" id="PTHR43214:SF1">
    <property type="entry name" value="TRANSCRIPTIONAL REGULATORY PROTEIN COMA"/>
    <property type="match status" value="1"/>
</dbReference>
<dbReference type="InterPro" id="IPR058245">
    <property type="entry name" value="NreC/VraR/RcsB-like_REC"/>
</dbReference>
<feature type="domain" description="HTH luxR-type" evidence="8">
    <location>
        <begin position="145"/>
        <end position="210"/>
    </location>
</feature>
<dbReference type="InterPro" id="IPR016032">
    <property type="entry name" value="Sig_transdc_resp-reg_C-effctor"/>
</dbReference>
<evidence type="ECO:0000256" key="4">
    <source>
        <dbReference type="ARBA" id="ARBA00023015"/>
    </source>
</evidence>
<keyword evidence="2" id="KW-0963">Cytoplasm</keyword>
<evidence type="ECO:0000256" key="6">
    <source>
        <dbReference type="ARBA" id="ARBA00023163"/>
    </source>
</evidence>
<dbReference type="CDD" id="cd17535">
    <property type="entry name" value="REC_NarL-like"/>
    <property type="match status" value="1"/>
</dbReference>
<evidence type="ECO:0000259" key="8">
    <source>
        <dbReference type="PROSITE" id="PS50043"/>
    </source>
</evidence>
<dbReference type="GO" id="GO:0003677">
    <property type="term" value="F:DNA binding"/>
    <property type="evidence" value="ECO:0007669"/>
    <property type="project" value="UniProtKB-KW"/>
</dbReference>
<dbReference type="PRINTS" id="PR00038">
    <property type="entry name" value="HTHLUXR"/>
</dbReference>
<proteinExistence type="predicted"/>
<dbReference type="SMART" id="SM00448">
    <property type="entry name" value="REC"/>
    <property type="match status" value="1"/>
</dbReference>
<dbReference type="SUPFAM" id="SSF46894">
    <property type="entry name" value="C-terminal effector domain of the bipartite response regulators"/>
    <property type="match status" value="1"/>
</dbReference>
<name>A0A653YH85_BACMY</name>
<evidence type="ECO:0000256" key="2">
    <source>
        <dbReference type="ARBA" id="ARBA00022490"/>
    </source>
</evidence>
<dbReference type="InterPro" id="IPR039420">
    <property type="entry name" value="WalR-like"/>
</dbReference>
<feature type="modified residue" description="4-aspartylphosphate" evidence="7">
    <location>
        <position position="52"/>
    </location>
</feature>
<dbReference type="Pfam" id="PF00196">
    <property type="entry name" value="GerE"/>
    <property type="match status" value="1"/>
</dbReference>
<evidence type="ECO:0000256" key="5">
    <source>
        <dbReference type="ARBA" id="ARBA00023125"/>
    </source>
</evidence>
<keyword evidence="6" id="KW-0804">Transcription</keyword>
<accession>A0A653YH85</accession>
<evidence type="ECO:0000256" key="3">
    <source>
        <dbReference type="ARBA" id="ARBA00022553"/>
    </source>
</evidence>
<keyword evidence="5" id="KW-0238">DNA-binding</keyword>
<dbReference type="InterPro" id="IPR001789">
    <property type="entry name" value="Sig_transdc_resp-reg_receiver"/>
</dbReference>
<dbReference type="SUPFAM" id="SSF52172">
    <property type="entry name" value="CheY-like"/>
    <property type="match status" value="1"/>
</dbReference>
<dbReference type="GO" id="GO:0006355">
    <property type="term" value="P:regulation of DNA-templated transcription"/>
    <property type="evidence" value="ECO:0007669"/>
    <property type="project" value="InterPro"/>
</dbReference>
<feature type="domain" description="Response regulatory" evidence="9">
    <location>
        <begin position="3"/>
        <end position="117"/>
    </location>
</feature>
<keyword evidence="4" id="KW-0805">Transcription regulation</keyword>
<dbReference type="Gene3D" id="3.40.50.2300">
    <property type="match status" value="1"/>
</dbReference>
<evidence type="ECO:0000256" key="7">
    <source>
        <dbReference type="PROSITE-ProRule" id="PRU00169"/>
    </source>
</evidence>
<evidence type="ECO:0000313" key="10">
    <source>
        <dbReference type="EMBL" id="VXC41963.1"/>
    </source>
</evidence>
<organism evidence="10 11">
    <name type="scientific">Bacillus mycoides</name>
    <dbReference type="NCBI Taxonomy" id="1405"/>
    <lineage>
        <taxon>Bacteria</taxon>
        <taxon>Bacillati</taxon>
        <taxon>Bacillota</taxon>
        <taxon>Bacilli</taxon>
        <taxon>Bacillales</taxon>
        <taxon>Bacillaceae</taxon>
        <taxon>Bacillus</taxon>
        <taxon>Bacillus cereus group</taxon>
    </lineage>
</organism>
<dbReference type="RefSeq" id="WP_159146430.1">
    <property type="nucleotide sequence ID" value="NZ_LR733376.1"/>
</dbReference>
<dbReference type="InterPro" id="IPR011006">
    <property type="entry name" value="CheY-like_superfamily"/>
</dbReference>
<dbReference type="PANTHER" id="PTHR43214">
    <property type="entry name" value="TWO-COMPONENT RESPONSE REGULATOR"/>
    <property type="match status" value="1"/>
</dbReference>
<protein>
    <submittedName>
        <fullName evidence="10">Two-component response quorum-sensing regulator</fullName>
    </submittedName>
</protein>
<dbReference type="PROSITE" id="PS50110">
    <property type="entry name" value="RESPONSE_REGULATORY"/>
    <property type="match status" value="1"/>
</dbReference>
<evidence type="ECO:0000259" key="9">
    <source>
        <dbReference type="PROSITE" id="PS50110"/>
    </source>
</evidence>
<dbReference type="CDD" id="cd06170">
    <property type="entry name" value="LuxR_C_like"/>
    <property type="match status" value="1"/>
</dbReference>
<evidence type="ECO:0000313" key="11">
    <source>
        <dbReference type="Proteomes" id="UP000437562"/>
    </source>
</evidence>
<dbReference type="GO" id="GO:0005737">
    <property type="term" value="C:cytoplasm"/>
    <property type="evidence" value="ECO:0007669"/>
    <property type="project" value="UniProtKB-SubCell"/>
</dbReference>
<sequence>MIQVLIVDDHVAVGMGTKALIEQEKIKADVLFHSEEIQTHLNEKKYDVYLVDLYMPNLNGLEISKIILKEDPNAKIIIYTGFDIEPHFNLLIENGIMGIISKTASQESIINGIESVIRAEIVVPYQLFKQLRIQELHSNRNISKKGVLPISMNHREIEVLSYIEKGMTNKCIASTLNLSQRSIEYTITEIFNKLGAYSRVEAVKIAKQIGIMSKFDL</sequence>
<dbReference type="EMBL" id="CABWMC010000023">
    <property type="protein sequence ID" value="VXC41963.1"/>
    <property type="molecule type" value="Genomic_DNA"/>
</dbReference>
<dbReference type="GO" id="GO:0000160">
    <property type="term" value="P:phosphorelay signal transduction system"/>
    <property type="evidence" value="ECO:0007669"/>
    <property type="project" value="InterPro"/>
</dbReference>
<reference evidence="10 11" key="1">
    <citation type="submission" date="2019-10" db="EMBL/GenBank/DDBJ databases">
        <authorList>
            <person name="Karimi E."/>
        </authorList>
    </citation>
    <scope>NUCLEOTIDE SEQUENCE [LARGE SCALE GENOMIC DNA]</scope>
    <source>
        <strain evidence="10">Bacillus sp. 71</strain>
    </source>
</reference>
<comment type="subcellular location">
    <subcellularLocation>
        <location evidence="1">Cytoplasm</location>
    </subcellularLocation>
</comment>
<keyword evidence="3 7" id="KW-0597">Phosphoprotein</keyword>
<evidence type="ECO:0000256" key="1">
    <source>
        <dbReference type="ARBA" id="ARBA00004496"/>
    </source>
</evidence>
<dbReference type="InterPro" id="IPR000792">
    <property type="entry name" value="Tscrpt_reg_LuxR_C"/>
</dbReference>
<gene>
    <name evidence="10" type="primary">comA</name>
    <name evidence="10" type="ORF">BACI71_30856</name>
</gene>